<dbReference type="AlphaFoldDB" id="A0A9E7FJ32"/>
<accession>A0A9E7FJ32</accession>
<sequence>MNRSRASCTSFSDSESSALVASSRSRIAGFFNIALAMAIRCFWPPESCSPLSPTYTVKHINSVRDETGFLLP</sequence>
<dbReference type="Proteomes" id="UP001055439">
    <property type="component" value="Chromosome 4"/>
</dbReference>
<evidence type="ECO:0000313" key="2">
    <source>
        <dbReference type="Proteomes" id="UP001055439"/>
    </source>
</evidence>
<protein>
    <submittedName>
        <fullName evidence="1">Uncharacterized protein</fullName>
    </submittedName>
</protein>
<dbReference type="EMBL" id="CP097506">
    <property type="protein sequence ID" value="URD95981.1"/>
    <property type="molecule type" value="Genomic_DNA"/>
</dbReference>
<reference evidence="1" key="1">
    <citation type="submission" date="2022-05" db="EMBL/GenBank/DDBJ databases">
        <title>The Musa troglodytarum L. genome provides insights into the mechanism of non-climacteric behaviour and enrichment of carotenoids.</title>
        <authorList>
            <person name="Wang J."/>
        </authorList>
    </citation>
    <scope>NUCLEOTIDE SEQUENCE</scope>
    <source>
        <tissue evidence="1">Leaf</tissue>
    </source>
</reference>
<dbReference type="OrthoDB" id="10346991at2759"/>
<name>A0A9E7FJ32_9LILI</name>
<proteinExistence type="predicted"/>
<dbReference type="AntiFam" id="ANF00062">
    <property type="entry name" value="Shadow ORF (opposite ABC transporter protein)"/>
</dbReference>
<evidence type="ECO:0000313" key="1">
    <source>
        <dbReference type="EMBL" id="URD95981.1"/>
    </source>
</evidence>
<gene>
    <name evidence="1" type="ORF">MUK42_36061</name>
</gene>
<organism evidence="1 2">
    <name type="scientific">Musa troglodytarum</name>
    <name type="common">fe'i banana</name>
    <dbReference type="NCBI Taxonomy" id="320322"/>
    <lineage>
        <taxon>Eukaryota</taxon>
        <taxon>Viridiplantae</taxon>
        <taxon>Streptophyta</taxon>
        <taxon>Embryophyta</taxon>
        <taxon>Tracheophyta</taxon>
        <taxon>Spermatophyta</taxon>
        <taxon>Magnoliopsida</taxon>
        <taxon>Liliopsida</taxon>
        <taxon>Zingiberales</taxon>
        <taxon>Musaceae</taxon>
        <taxon>Musa</taxon>
    </lineage>
</organism>
<keyword evidence="2" id="KW-1185">Reference proteome</keyword>